<feature type="binding site" evidence="10">
    <location>
        <begin position="29"/>
        <end position="36"/>
    </location>
    <ligand>
        <name>ATP</name>
        <dbReference type="ChEBI" id="CHEBI:30616"/>
    </ligand>
</feature>
<evidence type="ECO:0000256" key="5">
    <source>
        <dbReference type="ARBA" id="ARBA00022840"/>
    </source>
</evidence>
<evidence type="ECO:0000256" key="7">
    <source>
        <dbReference type="ARBA" id="ARBA00034617"/>
    </source>
</evidence>
<dbReference type="InterPro" id="IPR027417">
    <property type="entry name" value="P-loop_NTPase"/>
</dbReference>
<dbReference type="GO" id="GO:0016887">
    <property type="term" value="F:ATP hydrolysis activity"/>
    <property type="evidence" value="ECO:0007669"/>
    <property type="project" value="RHEA"/>
</dbReference>
<evidence type="ECO:0000256" key="10">
    <source>
        <dbReference type="PROSITE-ProRule" id="PRU00560"/>
    </source>
</evidence>
<dbReference type="PANTHER" id="PTHR11070:SF69">
    <property type="entry name" value="ATP-DEPENDENT DNA HELICASE UVRD2"/>
    <property type="match status" value="1"/>
</dbReference>
<dbReference type="EMBL" id="LIBJ01000082">
    <property type="protein sequence ID" value="KRO48508.1"/>
    <property type="molecule type" value="Genomic_DNA"/>
</dbReference>
<dbReference type="CDD" id="cd17932">
    <property type="entry name" value="DEXQc_UvrD"/>
    <property type="match status" value="1"/>
</dbReference>
<protein>
    <recommendedName>
        <fullName evidence="8">DNA 3'-5' helicase</fullName>
        <ecNumber evidence="8">5.6.2.4</ecNumber>
    </recommendedName>
</protein>
<name>A0A0R2QEI8_9ACTN</name>
<dbReference type="GO" id="GO:0043138">
    <property type="term" value="F:3'-5' DNA helicase activity"/>
    <property type="evidence" value="ECO:0007669"/>
    <property type="project" value="UniProtKB-EC"/>
</dbReference>
<dbReference type="PANTHER" id="PTHR11070">
    <property type="entry name" value="UVRD / RECB / PCRA DNA HELICASE FAMILY MEMBER"/>
    <property type="match status" value="1"/>
</dbReference>
<evidence type="ECO:0000256" key="6">
    <source>
        <dbReference type="ARBA" id="ARBA00023235"/>
    </source>
</evidence>
<dbReference type="PROSITE" id="PS50967">
    <property type="entry name" value="HRDC"/>
    <property type="match status" value="1"/>
</dbReference>
<keyword evidence="2 10" id="KW-0547">Nucleotide-binding</keyword>
<comment type="catalytic activity">
    <reaction evidence="9">
        <text>ATP + H2O = ADP + phosphate + H(+)</text>
        <dbReference type="Rhea" id="RHEA:13065"/>
        <dbReference type="ChEBI" id="CHEBI:15377"/>
        <dbReference type="ChEBI" id="CHEBI:15378"/>
        <dbReference type="ChEBI" id="CHEBI:30616"/>
        <dbReference type="ChEBI" id="CHEBI:43474"/>
        <dbReference type="ChEBI" id="CHEBI:456216"/>
        <dbReference type="EC" id="5.6.2.4"/>
    </reaction>
</comment>
<organism evidence="13 14">
    <name type="scientific">Acidimicrobiia bacterium BACL6 MAG-120924-bin43</name>
    <dbReference type="NCBI Taxonomy" id="1655583"/>
    <lineage>
        <taxon>Bacteria</taxon>
        <taxon>Bacillati</taxon>
        <taxon>Actinomycetota</taxon>
        <taxon>Acidimicrobiia</taxon>
        <taxon>acIV cluster</taxon>
    </lineage>
</organism>
<dbReference type="EC" id="5.6.2.4" evidence="8"/>
<dbReference type="Pfam" id="PF13361">
    <property type="entry name" value="UvrD_C"/>
    <property type="match status" value="2"/>
</dbReference>
<dbReference type="InterPro" id="IPR002121">
    <property type="entry name" value="HRDC_dom"/>
</dbReference>
<dbReference type="GO" id="GO:0000725">
    <property type="term" value="P:recombinational repair"/>
    <property type="evidence" value="ECO:0007669"/>
    <property type="project" value="TreeGrafter"/>
</dbReference>
<feature type="domain" description="HRDC" evidence="11">
    <location>
        <begin position="557"/>
        <end position="636"/>
    </location>
</feature>
<accession>A0A0R2QEI8</accession>
<dbReference type="PROSITE" id="PS51198">
    <property type="entry name" value="UVRD_HELICASE_ATP_BIND"/>
    <property type="match status" value="1"/>
</dbReference>
<dbReference type="InterPro" id="IPR014016">
    <property type="entry name" value="UvrD-like_ATP-bd"/>
</dbReference>
<evidence type="ECO:0000256" key="8">
    <source>
        <dbReference type="ARBA" id="ARBA00034808"/>
    </source>
</evidence>
<evidence type="ECO:0000256" key="2">
    <source>
        <dbReference type="ARBA" id="ARBA00022741"/>
    </source>
</evidence>
<evidence type="ECO:0000313" key="14">
    <source>
        <dbReference type="Proteomes" id="UP000051017"/>
    </source>
</evidence>
<feature type="domain" description="UvrD-like helicase ATP-binding" evidence="12">
    <location>
        <begin position="8"/>
        <end position="289"/>
    </location>
</feature>
<keyword evidence="3 10" id="KW-0378">Hydrolase</keyword>
<dbReference type="InterPro" id="IPR000212">
    <property type="entry name" value="DNA_helicase_UvrD/REP"/>
</dbReference>
<proteinExistence type="inferred from homology"/>
<dbReference type="Gene3D" id="1.10.150.80">
    <property type="entry name" value="HRDC domain"/>
    <property type="match status" value="1"/>
</dbReference>
<dbReference type="GO" id="GO:0003677">
    <property type="term" value="F:DNA binding"/>
    <property type="evidence" value="ECO:0007669"/>
    <property type="project" value="UniProtKB-KW"/>
</dbReference>
<keyword evidence="5 10" id="KW-0067">ATP-binding</keyword>
<dbReference type="Pfam" id="PF00580">
    <property type="entry name" value="UvrD-helicase"/>
    <property type="match status" value="1"/>
</dbReference>
<dbReference type="Gene3D" id="1.10.10.160">
    <property type="match status" value="1"/>
</dbReference>
<dbReference type="InterPro" id="IPR014017">
    <property type="entry name" value="DNA_helicase_UvrD-like_C"/>
</dbReference>
<evidence type="ECO:0000256" key="4">
    <source>
        <dbReference type="ARBA" id="ARBA00022806"/>
    </source>
</evidence>
<keyword evidence="4 10" id="KW-0347">Helicase</keyword>
<evidence type="ECO:0000256" key="3">
    <source>
        <dbReference type="ARBA" id="ARBA00022801"/>
    </source>
</evidence>
<dbReference type="GO" id="GO:0005524">
    <property type="term" value="F:ATP binding"/>
    <property type="evidence" value="ECO:0007669"/>
    <property type="project" value="UniProtKB-UniRule"/>
</dbReference>
<reference evidence="13 14" key="1">
    <citation type="submission" date="2015-10" db="EMBL/GenBank/DDBJ databases">
        <title>Metagenome-Assembled Genomes uncover a global brackish microbiome.</title>
        <authorList>
            <person name="Hugerth L.W."/>
            <person name="Larsson J."/>
            <person name="Alneberg J."/>
            <person name="Lindh M.V."/>
            <person name="Legrand C."/>
            <person name="Pinhassi J."/>
            <person name="Andersson A.F."/>
        </authorList>
    </citation>
    <scope>NUCLEOTIDE SEQUENCE [LARGE SCALE GENOMIC DNA]</scope>
    <source>
        <strain evidence="13">BACL6 MAG-120924-bin43</strain>
    </source>
</reference>
<dbReference type="AlphaFoldDB" id="A0A0R2QEI8"/>
<dbReference type="Proteomes" id="UP000051017">
    <property type="component" value="Unassembled WGS sequence"/>
</dbReference>
<comment type="caution">
    <text evidence="13">The sequence shown here is derived from an EMBL/GenBank/DDBJ whole genome shotgun (WGS) entry which is preliminary data.</text>
</comment>
<comment type="similarity">
    <text evidence="1">Belongs to the helicase family. UvrD subfamily.</text>
</comment>
<evidence type="ECO:0000259" key="12">
    <source>
        <dbReference type="PROSITE" id="PS51198"/>
    </source>
</evidence>
<dbReference type="InterPro" id="IPR044876">
    <property type="entry name" value="HRDC_dom_sf"/>
</dbReference>
<evidence type="ECO:0000256" key="1">
    <source>
        <dbReference type="ARBA" id="ARBA00009922"/>
    </source>
</evidence>
<comment type="catalytic activity">
    <reaction evidence="7">
        <text>Couples ATP hydrolysis with the unwinding of duplex DNA by translocating in the 3'-5' direction.</text>
        <dbReference type="EC" id="5.6.2.4"/>
    </reaction>
</comment>
<evidence type="ECO:0000259" key="11">
    <source>
        <dbReference type="PROSITE" id="PS50967"/>
    </source>
</evidence>
<gene>
    <name evidence="13" type="ORF">ABR75_08575</name>
</gene>
<sequence>MLKDDLLRGLDAQQHEAVVTPPSSIVVHAGAGSGKTRVLTHRIAYRVAEGTAKPENILAITFTREAAGEMRKRLTNLGVDRTNGAGPTVGTFHAVALSLLRQRLIDIGQPVPNIVHNRTALATAAAGTHRMASRPREILAEIDWAHARMIAPADYVQMIKRLQRTPPIAAPEIAEIYKQYEQLKVKRQIVDLDDLLARVIADMRADAGYAEAVRFRFKHLFVDEAQDMNPLQYALFEEIRGGRPDVFVVGDPLQAIYGWNGADRMLFDTLPDALGHTTVLSLPNNYRCSPHIVHAARHVALQTGEAFDITAVREDGPHIRIAGFDDEQEEADGIASLLWQYAPTAGAHPWQSCAVLVRTNTQLLAISKALTRAGIPIGSTRQPPEITAAIALAAQSTSRHGLTTWAADILYESIDEAERTVAEMVRQFVQQDTIGTVDGRAFSAWVAANATVPHPNAGVDLLSFHGAKGREWDCVVIAGAEVGLLPHGSATSTDQKREEIRLAYVAITRAAHQLFITFARKRNTRNTGISPLLQDVPTSIDMPVVAMPTITRMARRASNDPDLLDDLTTWRRHLARSLFQQPTGICSDEELKRLASAQPLDREMTIDDLAAVMGKSMAQRIAPAVLPLFERHASRS</sequence>
<dbReference type="InterPro" id="IPR013986">
    <property type="entry name" value="DExx_box_DNA_helicase_dom_sf"/>
</dbReference>
<dbReference type="SUPFAM" id="SSF52540">
    <property type="entry name" value="P-loop containing nucleoside triphosphate hydrolases"/>
    <property type="match status" value="1"/>
</dbReference>
<evidence type="ECO:0000256" key="9">
    <source>
        <dbReference type="ARBA" id="ARBA00048988"/>
    </source>
</evidence>
<evidence type="ECO:0000313" key="13">
    <source>
        <dbReference type="EMBL" id="KRO48508.1"/>
    </source>
</evidence>
<dbReference type="Gene3D" id="3.40.50.300">
    <property type="entry name" value="P-loop containing nucleotide triphosphate hydrolases"/>
    <property type="match status" value="3"/>
</dbReference>
<keyword evidence="6" id="KW-0413">Isomerase</keyword>